<dbReference type="Gene3D" id="3.40.50.720">
    <property type="entry name" value="NAD(P)-binding Rossmann-like Domain"/>
    <property type="match status" value="1"/>
</dbReference>
<sequence length="245" mass="25541">MATSRRVVLVTGASKGIGKAIALKAASQGACVVVNYHSDRPGAEQVAAAIESDRVLLVQANVAEPSEAARLVKAAVARFGTIDVLVANAAATATVDINSATETDFDLAFGVNVKGPCFLAQAAIQFLGEGSRIIFISSDLTDFNTLPPQMFLYIATKGALNMLVRSLAQSLAKRGIRVNAVSPGPVATEGFLACNDEATAKSLASLSPFERLGEVEEIAAAVSMLWERDSSWISGQVIKVNGAEC</sequence>
<keyword evidence="2" id="KW-0521">NADP</keyword>
<evidence type="ECO:0000313" key="5">
    <source>
        <dbReference type="Proteomes" id="UP000282582"/>
    </source>
</evidence>
<evidence type="ECO:0000256" key="2">
    <source>
        <dbReference type="ARBA" id="ARBA00022857"/>
    </source>
</evidence>
<dbReference type="Proteomes" id="UP000282582">
    <property type="component" value="Unassembled WGS sequence"/>
</dbReference>
<evidence type="ECO:0000256" key="1">
    <source>
        <dbReference type="ARBA" id="ARBA00006484"/>
    </source>
</evidence>
<gene>
    <name evidence="4" type="ORF">D0868_03253</name>
</gene>
<dbReference type="Pfam" id="PF13561">
    <property type="entry name" value="adh_short_C2"/>
    <property type="match status" value="1"/>
</dbReference>
<dbReference type="InterPro" id="IPR002347">
    <property type="entry name" value="SDR_fam"/>
</dbReference>
<keyword evidence="3" id="KW-0560">Oxidoreductase</keyword>
<dbReference type="AlphaFoldDB" id="A0A3M6Z8A0"/>
<comment type="similarity">
    <text evidence="1">Belongs to the short-chain dehydrogenases/reductases (SDR) family.</text>
</comment>
<dbReference type="FunFam" id="3.40.50.720:FF:000084">
    <property type="entry name" value="Short-chain dehydrogenase reductase"/>
    <property type="match status" value="1"/>
</dbReference>
<dbReference type="VEuPathDB" id="FungiDB:BTJ68_09025"/>
<dbReference type="InterPro" id="IPR036291">
    <property type="entry name" value="NAD(P)-bd_dom_sf"/>
</dbReference>
<comment type="caution">
    <text evidence="4">The sequence shown here is derived from an EMBL/GenBank/DDBJ whole genome shotgun (WGS) entry which is preliminary data.</text>
</comment>
<dbReference type="PANTHER" id="PTHR48107">
    <property type="entry name" value="NADPH-DEPENDENT ALDEHYDE REDUCTASE-LIKE PROTEIN, CHLOROPLASTIC-RELATED"/>
    <property type="match status" value="1"/>
</dbReference>
<dbReference type="GO" id="GO:0016614">
    <property type="term" value="F:oxidoreductase activity, acting on CH-OH group of donors"/>
    <property type="evidence" value="ECO:0007669"/>
    <property type="project" value="UniProtKB-ARBA"/>
</dbReference>
<proteinExistence type="inferred from homology"/>
<protein>
    <submittedName>
        <fullName evidence="4">Uncharacterized protein</fullName>
    </submittedName>
</protein>
<dbReference type="SUPFAM" id="SSF51735">
    <property type="entry name" value="NAD(P)-binding Rossmann-fold domains"/>
    <property type="match status" value="1"/>
</dbReference>
<name>A0A3M6Z8A0_HORWE</name>
<evidence type="ECO:0000313" key="4">
    <source>
        <dbReference type="EMBL" id="RMY11241.1"/>
    </source>
</evidence>
<organism evidence="4 5">
    <name type="scientific">Hortaea werneckii</name>
    <name type="common">Black yeast</name>
    <name type="synonym">Cladosporium werneckii</name>
    <dbReference type="NCBI Taxonomy" id="91943"/>
    <lineage>
        <taxon>Eukaryota</taxon>
        <taxon>Fungi</taxon>
        <taxon>Dikarya</taxon>
        <taxon>Ascomycota</taxon>
        <taxon>Pezizomycotina</taxon>
        <taxon>Dothideomycetes</taxon>
        <taxon>Dothideomycetidae</taxon>
        <taxon>Mycosphaerellales</taxon>
        <taxon>Teratosphaeriaceae</taxon>
        <taxon>Hortaea</taxon>
    </lineage>
</organism>
<evidence type="ECO:0000256" key="3">
    <source>
        <dbReference type="ARBA" id="ARBA00023002"/>
    </source>
</evidence>
<reference evidence="4 5" key="1">
    <citation type="journal article" date="2018" name="BMC Genomics">
        <title>Genomic evidence for intraspecific hybridization in a clonal and extremely halotolerant yeast.</title>
        <authorList>
            <person name="Gostincar C."/>
            <person name="Stajich J.E."/>
            <person name="Zupancic J."/>
            <person name="Zalar P."/>
            <person name="Gunde-Cimerman N."/>
        </authorList>
    </citation>
    <scope>NUCLEOTIDE SEQUENCE [LARGE SCALE GENOMIC DNA]</scope>
    <source>
        <strain evidence="4 5">EXF-6654</strain>
    </source>
</reference>
<dbReference type="EMBL" id="QWIK01000182">
    <property type="protein sequence ID" value="RMY11241.1"/>
    <property type="molecule type" value="Genomic_DNA"/>
</dbReference>
<accession>A0A3M6Z8A0</accession>
<dbReference type="PRINTS" id="PR00081">
    <property type="entry name" value="GDHRDH"/>
</dbReference>
<dbReference type="PANTHER" id="PTHR48107:SF7">
    <property type="entry name" value="RE15974P"/>
    <property type="match status" value="1"/>
</dbReference>